<dbReference type="Gene3D" id="1.20.120.20">
    <property type="entry name" value="Apolipoprotein"/>
    <property type="match status" value="1"/>
</dbReference>
<sequence length="731" mass="77937">MAEQYTIKAVLSAVDNGFSSAMGKASSLIDRIKDGVGMGIGMKLFDGIVSGAGEMIGELNQSSAAWKTFNANMKINGHGEQDIARIRGELSKFAAETIYSSSEMASTYAQLDAVGVASAEDLVKGFGGIAASAENPKQAMKTLSTQATQMAAKPKVAWQDFKLILDQAPAGVSAIAKAMGMTTQELVAGVQEGKIKTEDFLNTVRQVGTNGDFAKMARQYKTVDEAMGGLTETLANKLQPAFDGVSKIGIDAISGIVDFVDGVDLEATFGPMISFVKEGWSSLKDSIGTIDLSALGSQVETYFKPFADMLTQIDWQGIFSTAAEAIGQFAQGIGNIGGQIMAFLQPLIEQILPVIAEHLSQLAQTAYEFLQGIAERMAPLMEAIGNIVSYLLEVFSPAIDMIVGIVTASWDNICNLFNAAKDIILGILDVFIGIFTGDWNRAWEGVKGIFEAIWNRITGFIKYVWDTITSIVTGALKIAWNIISSVLGAIASFFSSIWNGIMSFLGSIWEGIKSTVSNGINSARNFVTSGLNKISQFFTSIWDGIVRGVRTSFDKVVSAVSEGIQSAYNTVKGWITDFFNAGSNIVHSIADGIGSAIGAVTGAIGNVVGAVRNFLPFSPAKRGPLRDLNRLNFGGTISDSIYRGEPQITSAMEDILKVPTLEASAIINPDIGQTMGDFSATIGEKIASSTLKGEQKPLIANLSLGGREYRAYVDDISGEQGRKAKLELAYL</sequence>
<accession>A0AA49X3Y9</accession>
<organism evidence="2">
    <name type="scientific">Firmicutes phage HS11</name>
    <dbReference type="NCBI Taxonomy" id="3056393"/>
    <lineage>
        <taxon>Viruses</taxon>
    </lineage>
</organism>
<dbReference type="InterPro" id="IPR013491">
    <property type="entry name" value="Tape_meas_N"/>
</dbReference>
<name>A0AA49X3Y9_9VIRU</name>
<dbReference type="SUPFAM" id="SSF48371">
    <property type="entry name" value="ARM repeat"/>
    <property type="match status" value="1"/>
</dbReference>
<dbReference type="PANTHER" id="PTHR37813:SF1">
    <property type="entry name" value="FELS-2 PROPHAGE PROTEIN"/>
    <property type="match status" value="1"/>
</dbReference>
<proteinExistence type="predicted"/>
<feature type="domain" description="Tape measure protein N-terminal" evidence="1">
    <location>
        <begin position="61"/>
        <end position="235"/>
    </location>
</feature>
<dbReference type="Pfam" id="PF20155">
    <property type="entry name" value="TMP_3"/>
    <property type="match status" value="1"/>
</dbReference>
<dbReference type="NCBIfam" id="TIGR02675">
    <property type="entry name" value="tape_meas_nterm"/>
    <property type="match status" value="1"/>
</dbReference>
<dbReference type="EMBL" id="OQ890319">
    <property type="protein sequence ID" value="WLJ25910.1"/>
    <property type="molecule type" value="Genomic_DNA"/>
</dbReference>
<evidence type="ECO:0000259" key="1">
    <source>
        <dbReference type="Pfam" id="PF20155"/>
    </source>
</evidence>
<evidence type="ECO:0000313" key="2">
    <source>
        <dbReference type="EMBL" id="WLJ25910.1"/>
    </source>
</evidence>
<reference evidence="2" key="1">
    <citation type="submission" date="2023-04" db="EMBL/GenBank/DDBJ databases">
        <title>The human skin virome in hidradenitis suppurativa patients.</title>
        <authorList>
            <person name="Jansen D."/>
        </authorList>
    </citation>
    <scope>NUCLEOTIDE SEQUENCE</scope>
    <source>
        <strain evidence="2">VC3_JansenPhageH</strain>
    </source>
</reference>
<dbReference type="PANTHER" id="PTHR37813">
    <property type="entry name" value="FELS-2 PROPHAGE PROTEIN"/>
    <property type="match status" value="1"/>
</dbReference>
<dbReference type="InterPro" id="IPR016024">
    <property type="entry name" value="ARM-type_fold"/>
</dbReference>
<protein>
    <submittedName>
        <fullName evidence="2">Tail tape measure</fullName>
    </submittedName>
</protein>